<dbReference type="PANTHER" id="PTHR38588">
    <property type="entry name" value="BLL0334 PROTEIN"/>
    <property type="match status" value="1"/>
</dbReference>
<dbReference type="InterPro" id="IPR023393">
    <property type="entry name" value="START-like_dom_sf"/>
</dbReference>
<keyword evidence="3" id="KW-1185">Reference proteome</keyword>
<evidence type="ECO:0000313" key="3">
    <source>
        <dbReference type="Proteomes" id="UP001354709"/>
    </source>
</evidence>
<dbReference type="EMBL" id="JAZBJO010000058">
    <property type="protein sequence ID" value="MEE4598891.1"/>
    <property type="molecule type" value="Genomic_DNA"/>
</dbReference>
<name>A0ABU7QE36_9ACTN</name>
<dbReference type="SUPFAM" id="SSF55961">
    <property type="entry name" value="Bet v1-like"/>
    <property type="match status" value="1"/>
</dbReference>
<evidence type="ECO:0000313" key="2">
    <source>
        <dbReference type="EMBL" id="MEE4598891.1"/>
    </source>
</evidence>
<dbReference type="PANTHER" id="PTHR38588:SF1">
    <property type="entry name" value="BLL0334 PROTEIN"/>
    <property type="match status" value="1"/>
</dbReference>
<sequence>MEFTNEFIVPTPPDEAWKLLTDVPRVAPCLPGAAVTPQDDGTYAGTVTVKVGPIKVSYSGTAAFTERDATARRMVLDAGGQERSGKGSAKALVTVVLTGEGPDKTRVVVDTDLQITGKVAQFGRSAMADVGARVIGQFAANLETMIGASSDGGATVSADAGNGLAGAPRTASADSELNAVALVAPMVRRSAPVAGAFAAGALIIWLFSRRR</sequence>
<proteinExistence type="predicted"/>
<keyword evidence="1" id="KW-0472">Membrane</keyword>
<accession>A0ABU7QE36</accession>
<evidence type="ECO:0000256" key="1">
    <source>
        <dbReference type="SAM" id="Phobius"/>
    </source>
</evidence>
<protein>
    <submittedName>
        <fullName evidence="2">SRPBCC family protein</fullName>
    </submittedName>
</protein>
<dbReference type="CDD" id="cd07823">
    <property type="entry name" value="SRPBCC_5"/>
    <property type="match status" value="1"/>
</dbReference>
<dbReference type="RefSeq" id="WP_330816198.1">
    <property type="nucleotide sequence ID" value="NZ_JAZBJO010000058.1"/>
</dbReference>
<dbReference type="Pfam" id="PF06240">
    <property type="entry name" value="COXG"/>
    <property type="match status" value="1"/>
</dbReference>
<gene>
    <name evidence="2" type="ORF">V2J94_44910</name>
</gene>
<keyword evidence="1" id="KW-1133">Transmembrane helix</keyword>
<keyword evidence="1" id="KW-0812">Transmembrane</keyword>
<organism evidence="2 3">
    <name type="scientific">Streptomyces asiaticus subsp. ignotus</name>
    <dbReference type="NCBI Taxonomy" id="3098222"/>
    <lineage>
        <taxon>Bacteria</taxon>
        <taxon>Bacillati</taxon>
        <taxon>Actinomycetota</taxon>
        <taxon>Actinomycetes</taxon>
        <taxon>Kitasatosporales</taxon>
        <taxon>Streptomycetaceae</taxon>
        <taxon>Streptomyces</taxon>
        <taxon>Streptomyces violaceusniger group</taxon>
    </lineage>
</organism>
<comment type="caution">
    <text evidence="2">The sequence shown here is derived from an EMBL/GenBank/DDBJ whole genome shotgun (WGS) entry which is preliminary data.</text>
</comment>
<dbReference type="InterPro" id="IPR010419">
    <property type="entry name" value="CO_DH_gsu"/>
</dbReference>
<dbReference type="Proteomes" id="UP001354709">
    <property type="component" value="Unassembled WGS sequence"/>
</dbReference>
<reference evidence="2 3" key="1">
    <citation type="submission" date="2023-11" db="EMBL/GenBank/DDBJ databases">
        <title>30 novel species of actinomycetes from the DSMZ collection.</title>
        <authorList>
            <person name="Nouioui I."/>
        </authorList>
    </citation>
    <scope>NUCLEOTIDE SEQUENCE [LARGE SCALE GENOMIC DNA]</scope>
    <source>
        <strain evidence="2 3">DSM 41524</strain>
    </source>
</reference>
<dbReference type="Gene3D" id="3.30.530.20">
    <property type="match status" value="1"/>
</dbReference>
<feature type="transmembrane region" description="Helical" evidence="1">
    <location>
        <begin position="191"/>
        <end position="208"/>
    </location>
</feature>